<keyword evidence="1" id="KW-0863">Zinc-finger</keyword>
<dbReference type="EMBL" id="QXGJ01000002">
    <property type="protein sequence ID" value="RSX52035.1"/>
    <property type="molecule type" value="Genomic_DNA"/>
</dbReference>
<feature type="region of interest" description="Disordered" evidence="2">
    <location>
        <begin position="445"/>
        <end position="493"/>
    </location>
</feature>
<dbReference type="RefSeq" id="WP_241227189.1">
    <property type="nucleotide sequence ID" value="NZ_QXGJ01000002.1"/>
</dbReference>
<dbReference type="PROSITE" id="PS50966">
    <property type="entry name" value="ZF_SWIM"/>
    <property type="match status" value="1"/>
</dbReference>
<dbReference type="Pfam" id="PF04434">
    <property type="entry name" value="SWIM"/>
    <property type="match status" value="1"/>
</dbReference>
<keyword evidence="5" id="KW-1185">Reference proteome</keyword>
<evidence type="ECO:0000256" key="1">
    <source>
        <dbReference type="PROSITE-ProRule" id="PRU00325"/>
    </source>
</evidence>
<organism evidence="4 5">
    <name type="scientific">Bifidobacterium callimiconis</name>
    <dbReference type="NCBI Taxonomy" id="2306973"/>
    <lineage>
        <taxon>Bacteria</taxon>
        <taxon>Bacillati</taxon>
        <taxon>Actinomycetota</taxon>
        <taxon>Actinomycetes</taxon>
        <taxon>Bifidobacteriales</taxon>
        <taxon>Bifidobacteriaceae</taxon>
        <taxon>Bifidobacterium</taxon>
    </lineage>
</organism>
<dbReference type="InterPro" id="IPR016024">
    <property type="entry name" value="ARM-type_fold"/>
</dbReference>
<sequence length="493" mass="56703">MTMMSEETSGADSVSVDGDGIDIGMSSADIDEFLKGHYYDLFKSYIYDRGRAYYDAGKVDVPEPIAKDLWHAVVRGNDDYQVDVRLQRGRVVSAACSCPYARHSAYCKHVAATLIAMAERLRRQRDQEQGIEPEFPRDASNMVRWYIGRQFSFSARLSDDDWRVIKHILETLYGFPDLETIFRKMKLDLLGSCEPGEAKRRRRSGQAATVTLTQQRNEALYRRRPTDKPERNLANMRILVPGFDVAHLDELPHTWMTILEAAYERLHDAEGLRRLYMYYIVIAQTDPEAVYVERLRAISGEHWAEDRDEIVRLQRTCRRFGMMSAVNPAYERLVREERLTDEAFDYCLTGGMDDIAIRLLDVLAQNPESLDRTLHYFRNVLKDPDSDVYKQDDAASAERVGRWIRKIDTVIGYDEACSLAEHIVGMFPQRKKLRECLADYVSEVEDPPEFDDDDWNDDDAADDDGDTDDVDKSDSEDEESAAGEDFGGGIRRW</sequence>
<name>A0A430FGK6_9BIFI</name>
<dbReference type="InterPro" id="IPR007527">
    <property type="entry name" value="Znf_SWIM"/>
</dbReference>
<dbReference type="SUPFAM" id="SSF48371">
    <property type="entry name" value="ARM repeat"/>
    <property type="match status" value="1"/>
</dbReference>
<gene>
    <name evidence="4" type="ORF">D2E23_0642</name>
</gene>
<feature type="domain" description="SWIM-type" evidence="3">
    <location>
        <begin position="80"/>
        <end position="118"/>
    </location>
</feature>
<evidence type="ECO:0000256" key="2">
    <source>
        <dbReference type="SAM" id="MobiDB-lite"/>
    </source>
</evidence>
<evidence type="ECO:0000313" key="5">
    <source>
        <dbReference type="Proteomes" id="UP000288607"/>
    </source>
</evidence>
<proteinExistence type="predicted"/>
<feature type="compositionally biased region" description="Acidic residues" evidence="2">
    <location>
        <begin position="445"/>
        <end position="482"/>
    </location>
</feature>
<keyword evidence="1" id="KW-0862">Zinc</keyword>
<evidence type="ECO:0000313" key="4">
    <source>
        <dbReference type="EMBL" id="RSX52035.1"/>
    </source>
</evidence>
<reference evidence="4 5" key="1">
    <citation type="submission" date="2018-09" db="EMBL/GenBank/DDBJ databases">
        <title>Characterization of the phylogenetic diversity of five novel species belonging to the genus Bifidobacterium.</title>
        <authorList>
            <person name="Lugli G.A."/>
            <person name="Duranti S."/>
            <person name="Milani C."/>
        </authorList>
    </citation>
    <scope>NUCLEOTIDE SEQUENCE [LARGE SCALE GENOMIC DNA]</scope>
    <source>
        <strain evidence="4 5">2028B</strain>
    </source>
</reference>
<protein>
    <submittedName>
        <fullName evidence="4">Zinc finger, SWIM domain-containing protein</fullName>
    </submittedName>
</protein>
<comment type="caution">
    <text evidence="4">The sequence shown here is derived from an EMBL/GenBank/DDBJ whole genome shotgun (WGS) entry which is preliminary data.</text>
</comment>
<dbReference type="AlphaFoldDB" id="A0A430FGK6"/>
<evidence type="ECO:0000259" key="3">
    <source>
        <dbReference type="PROSITE" id="PS50966"/>
    </source>
</evidence>
<dbReference type="Proteomes" id="UP000288607">
    <property type="component" value="Unassembled WGS sequence"/>
</dbReference>
<dbReference type="GO" id="GO:0008270">
    <property type="term" value="F:zinc ion binding"/>
    <property type="evidence" value="ECO:0007669"/>
    <property type="project" value="UniProtKB-KW"/>
</dbReference>
<keyword evidence="1" id="KW-0479">Metal-binding</keyword>
<accession>A0A430FGK6</accession>